<sequence>MHPASGAAAGRSEAREARRGGDGAEPTNAARELPIEKAFWHIFACATLWGFHVTQGQHGSYRVSLVKLAMFAVYAQGLLLWNAKAMAQYMESIYRGGLRAPRNRHFVAWLLLAVVVAVADSSIVICMFPVPRACRERFVFPVLMNSLFAFVFDLYMCVFIYTLRLAYERLNCRIKEVSVWSVAEVQEVGKTWLRLSRLLDEHNQTFEQIMHGRFSIFLAEIMCLLYTLATLSHTKNMPLALILPLMESLTLAMTLSLQESIIGNLCQVMLDLSHTADPLPCRAKYKAKARPCLGDHQNPGKRDAMPCIRISGETRLDMGSRQERRLRNGPNFMDDREVKCDEGTKEKYDKDVEMKGGEDSEPRHGSDIEVKDRGRDREGFTEVRDTETTAHWEKQKETRIASPCQDANVKIELKSCQEEEIKQGQSLGRNPGSKQRWNDCGPQCGCCQYHLNNIITRMEARPAVIKIWGQASLGRESFVYLAGLVMTYLVILLQLRPNQVP</sequence>
<name>A0A423SKC7_PENVA</name>
<evidence type="ECO:0000313" key="4">
    <source>
        <dbReference type="Proteomes" id="UP000283509"/>
    </source>
</evidence>
<feature type="transmembrane region" description="Helical" evidence="2">
    <location>
        <begin position="106"/>
        <end position="130"/>
    </location>
</feature>
<feature type="compositionally biased region" description="Basic and acidic residues" evidence="1">
    <location>
        <begin position="333"/>
        <end position="386"/>
    </location>
</feature>
<feature type="transmembrane region" description="Helical" evidence="2">
    <location>
        <begin position="65"/>
        <end position="85"/>
    </location>
</feature>
<feature type="region of interest" description="Disordered" evidence="1">
    <location>
        <begin position="326"/>
        <end position="386"/>
    </location>
</feature>
<dbReference type="EMBL" id="QCYY01003221">
    <property type="protein sequence ID" value="ROT64623.1"/>
    <property type="molecule type" value="Genomic_DNA"/>
</dbReference>
<evidence type="ECO:0000256" key="2">
    <source>
        <dbReference type="SAM" id="Phobius"/>
    </source>
</evidence>
<dbReference type="AlphaFoldDB" id="A0A423SKC7"/>
<feature type="compositionally biased region" description="Basic and acidic residues" evidence="1">
    <location>
        <begin position="12"/>
        <end position="22"/>
    </location>
</feature>
<dbReference type="OrthoDB" id="6362720at2759"/>
<comment type="caution">
    <text evidence="3">The sequence shown here is derived from an EMBL/GenBank/DDBJ whole genome shotgun (WGS) entry which is preliminary data.</text>
</comment>
<feature type="transmembrane region" description="Helical" evidence="2">
    <location>
        <begin position="214"/>
        <end position="231"/>
    </location>
</feature>
<dbReference type="Proteomes" id="UP000283509">
    <property type="component" value="Unassembled WGS sequence"/>
</dbReference>
<keyword evidence="4" id="KW-1185">Reference proteome</keyword>
<feature type="compositionally biased region" description="Low complexity" evidence="1">
    <location>
        <begin position="1"/>
        <end position="11"/>
    </location>
</feature>
<keyword evidence="2" id="KW-1133">Transmembrane helix</keyword>
<feature type="region of interest" description="Disordered" evidence="1">
    <location>
        <begin position="1"/>
        <end position="27"/>
    </location>
</feature>
<proteinExistence type="predicted"/>
<evidence type="ECO:0000256" key="1">
    <source>
        <dbReference type="SAM" id="MobiDB-lite"/>
    </source>
</evidence>
<keyword evidence="2" id="KW-0472">Membrane</keyword>
<gene>
    <name evidence="3" type="ORF">C7M84_017426</name>
</gene>
<reference evidence="3 4" key="1">
    <citation type="submission" date="2018-04" db="EMBL/GenBank/DDBJ databases">
        <authorList>
            <person name="Zhang X."/>
            <person name="Yuan J."/>
            <person name="Li F."/>
            <person name="Xiang J."/>
        </authorList>
    </citation>
    <scope>NUCLEOTIDE SEQUENCE [LARGE SCALE GENOMIC DNA]</scope>
    <source>
        <tissue evidence="3">Muscle</tissue>
    </source>
</reference>
<accession>A0A423SKC7</accession>
<protein>
    <submittedName>
        <fullName evidence="3">Uncharacterized protein</fullName>
    </submittedName>
</protein>
<reference evidence="3 4" key="2">
    <citation type="submission" date="2019-01" db="EMBL/GenBank/DDBJ databases">
        <title>The decoding of complex shrimp genome reveals the adaptation for benthos swimmer, frequently molting mechanism and breeding impact on genome.</title>
        <authorList>
            <person name="Sun Y."/>
            <person name="Gao Y."/>
            <person name="Yu Y."/>
        </authorList>
    </citation>
    <scope>NUCLEOTIDE SEQUENCE [LARGE SCALE GENOMIC DNA]</scope>
    <source>
        <tissue evidence="3">Muscle</tissue>
    </source>
</reference>
<organism evidence="3 4">
    <name type="scientific">Penaeus vannamei</name>
    <name type="common">Whiteleg shrimp</name>
    <name type="synonym">Litopenaeus vannamei</name>
    <dbReference type="NCBI Taxonomy" id="6689"/>
    <lineage>
        <taxon>Eukaryota</taxon>
        <taxon>Metazoa</taxon>
        <taxon>Ecdysozoa</taxon>
        <taxon>Arthropoda</taxon>
        <taxon>Crustacea</taxon>
        <taxon>Multicrustacea</taxon>
        <taxon>Malacostraca</taxon>
        <taxon>Eumalacostraca</taxon>
        <taxon>Eucarida</taxon>
        <taxon>Decapoda</taxon>
        <taxon>Dendrobranchiata</taxon>
        <taxon>Penaeoidea</taxon>
        <taxon>Penaeidae</taxon>
        <taxon>Penaeus</taxon>
    </lineage>
</organism>
<evidence type="ECO:0000313" key="3">
    <source>
        <dbReference type="EMBL" id="ROT64623.1"/>
    </source>
</evidence>
<feature type="transmembrane region" description="Helical" evidence="2">
    <location>
        <begin position="142"/>
        <end position="163"/>
    </location>
</feature>
<keyword evidence="2" id="KW-0812">Transmembrane</keyword>